<accession>A0ABS4DGZ5</accession>
<name>A0ABS4DGZ5_9CHLR</name>
<dbReference type="SUPFAM" id="SSF55846">
    <property type="entry name" value="N-acetylmuramoyl-L-alanine amidase-like"/>
    <property type="match status" value="1"/>
</dbReference>
<dbReference type="EC" id="3.5.1.28" evidence="2"/>
<protein>
    <submittedName>
        <fullName evidence="2">N-acetylmuramoyl-L-alanine amidase</fullName>
        <ecNumber evidence="2">3.5.1.28</ecNumber>
    </submittedName>
</protein>
<dbReference type="Pfam" id="PF01510">
    <property type="entry name" value="Amidase_2"/>
    <property type="match status" value="1"/>
</dbReference>
<organism evidence="2 3">
    <name type="scientific">Candidatus Chloroploca mongolica</name>
    <dbReference type="NCBI Taxonomy" id="2528176"/>
    <lineage>
        <taxon>Bacteria</taxon>
        <taxon>Bacillati</taxon>
        <taxon>Chloroflexota</taxon>
        <taxon>Chloroflexia</taxon>
        <taxon>Chloroflexales</taxon>
        <taxon>Chloroflexineae</taxon>
        <taxon>Oscillochloridaceae</taxon>
        <taxon>Candidatus Chloroploca</taxon>
    </lineage>
</organism>
<keyword evidence="3" id="KW-1185">Reference proteome</keyword>
<dbReference type="Proteomes" id="UP001193081">
    <property type="component" value="Unassembled WGS sequence"/>
</dbReference>
<feature type="domain" description="N-acetylmuramoyl-L-alanine amidase" evidence="1">
    <location>
        <begin position="53"/>
        <end position="212"/>
    </location>
</feature>
<dbReference type="Gene3D" id="3.40.80.10">
    <property type="entry name" value="Peptidoglycan recognition protein-like"/>
    <property type="match status" value="1"/>
</dbReference>
<evidence type="ECO:0000313" key="3">
    <source>
        <dbReference type="Proteomes" id="UP001193081"/>
    </source>
</evidence>
<proteinExistence type="predicted"/>
<gene>
    <name evidence="2" type="ORF">EYB53_023585</name>
</gene>
<evidence type="ECO:0000313" key="2">
    <source>
        <dbReference type="EMBL" id="MBP1468717.1"/>
    </source>
</evidence>
<dbReference type="GO" id="GO:0008745">
    <property type="term" value="F:N-acetylmuramoyl-L-alanine amidase activity"/>
    <property type="evidence" value="ECO:0007669"/>
    <property type="project" value="UniProtKB-EC"/>
</dbReference>
<dbReference type="EMBL" id="SIJK02000087">
    <property type="protein sequence ID" value="MBP1468717.1"/>
    <property type="molecule type" value="Genomic_DNA"/>
</dbReference>
<keyword evidence="2" id="KW-0378">Hydrolase</keyword>
<dbReference type="RefSeq" id="WP_167857576.1">
    <property type="nucleotide sequence ID" value="NZ_SIJK02000087.1"/>
</dbReference>
<sequence>MSDEWMTDLLPFDTDAYDDQVPACLGPFLYEGRAFSPADFERYVQAYDFGPVKPDFLVLHHTAIPSASWARYPSGAVWDANEEGKSPEARIAKRLRQLEGIANHYNSNLGWDRGPHLFIDDLAIYTFSPMAEIGIHAAKGNAYQEPGRLHYSIGIEVVGYYEHVPWPEPVLANVAAAVCSLKAALGTFDFVSGPRAGQIAEHRMFNKPGCPGAAIRPDFYLPRFRQVWAQRVGVDLEPISADSPLLAPPRATVAQALAFIQRRPHGEYTSDDLSDTILPAYWRLCAEVGLDPLLAIAQLIHETDNLCSWWAARPRRNPAGLGVTGRSSPSKPLQSAWVERDGTWREGLCFASWQDEAIPAHIGRLLAYALSDEQANEAQRALIGHALALRPLPAQNRGVAPTLGGLNGRWAVPGTTYAHAIARIANGIIAC</sequence>
<dbReference type="InterPro" id="IPR002502">
    <property type="entry name" value="Amidase_domain"/>
</dbReference>
<reference evidence="2 3" key="1">
    <citation type="submission" date="2021-03" db="EMBL/GenBank/DDBJ databases">
        <authorList>
            <person name="Grouzdev D.S."/>
        </authorList>
    </citation>
    <scope>NUCLEOTIDE SEQUENCE [LARGE SCALE GENOMIC DNA]</scope>
    <source>
        <strain evidence="2 3">M50-1</strain>
    </source>
</reference>
<evidence type="ECO:0000259" key="1">
    <source>
        <dbReference type="Pfam" id="PF01510"/>
    </source>
</evidence>
<dbReference type="InterPro" id="IPR036505">
    <property type="entry name" value="Amidase/PGRP_sf"/>
</dbReference>
<comment type="caution">
    <text evidence="2">The sequence shown here is derived from an EMBL/GenBank/DDBJ whole genome shotgun (WGS) entry which is preliminary data.</text>
</comment>